<protein>
    <submittedName>
        <fullName evidence="2">Uncharacterized protein</fullName>
    </submittedName>
</protein>
<keyword evidence="3" id="KW-1185">Reference proteome</keyword>
<reference evidence="2 3" key="1">
    <citation type="submission" date="2016-07" db="EMBL/GenBank/DDBJ databases">
        <title>Pervasive Adenine N6-methylation of Active Genes in Fungi.</title>
        <authorList>
            <consortium name="DOE Joint Genome Institute"/>
            <person name="Mondo S.J."/>
            <person name="Dannebaum R.O."/>
            <person name="Kuo R.C."/>
            <person name="Labutti K."/>
            <person name="Haridas S."/>
            <person name="Kuo A."/>
            <person name="Salamov A."/>
            <person name="Ahrendt S.R."/>
            <person name="Lipzen A."/>
            <person name="Sullivan W."/>
            <person name="Andreopoulos W.B."/>
            <person name="Clum A."/>
            <person name="Lindquist E."/>
            <person name="Daum C."/>
            <person name="Ramamoorthy G.K."/>
            <person name="Gryganskyi A."/>
            <person name="Culley D."/>
            <person name="Magnuson J.K."/>
            <person name="James T.Y."/>
            <person name="O'Malley M.A."/>
            <person name="Stajich J.E."/>
            <person name="Spatafora J.W."/>
            <person name="Visel A."/>
            <person name="Grigoriev I.V."/>
        </authorList>
    </citation>
    <scope>NUCLEOTIDE SEQUENCE [LARGE SCALE GENOMIC DNA]</scope>
    <source>
        <strain evidence="2 3">CBS 115471</strain>
    </source>
</reference>
<name>A0A1Y1Z5V8_9PLEO</name>
<dbReference type="Proteomes" id="UP000193144">
    <property type="component" value="Unassembled WGS sequence"/>
</dbReference>
<dbReference type="EMBL" id="MCFA01000123">
    <property type="protein sequence ID" value="ORY05682.1"/>
    <property type="molecule type" value="Genomic_DNA"/>
</dbReference>
<dbReference type="OrthoDB" id="3791893at2759"/>
<feature type="region of interest" description="Disordered" evidence="1">
    <location>
        <begin position="54"/>
        <end position="83"/>
    </location>
</feature>
<evidence type="ECO:0000313" key="2">
    <source>
        <dbReference type="EMBL" id="ORY05682.1"/>
    </source>
</evidence>
<dbReference type="AlphaFoldDB" id="A0A1Y1Z5V8"/>
<proteinExistence type="predicted"/>
<gene>
    <name evidence="2" type="ORF">BCR34DRAFT_590818</name>
</gene>
<evidence type="ECO:0000313" key="3">
    <source>
        <dbReference type="Proteomes" id="UP000193144"/>
    </source>
</evidence>
<comment type="caution">
    <text evidence="2">The sequence shown here is derived from an EMBL/GenBank/DDBJ whole genome shotgun (WGS) entry which is preliminary data.</text>
</comment>
<feature type="region of interest" description="Disordered" evidence="1">
    <location>
        <begin position="1"/>
        <end position="41"/>
    </location>
</feature>
<organism evidence="2 3">
    <name type="scientific">Clohesyomyces aquaticus</name>
    <dbReference type="NCBI Taxonomy" id="1231657"/>
    <lineage>
        <taxon>Eukaryota</taxon>
        <taxon>Fungi</taxon>
        <taxon>Dikarya</taxon>
        <taxon>Ascomycota</taxon>
        <taxon>Pezizomycotina</taxon>
        <taxon>Dothideomycetes</taxon>
        <taxon>Pleosporomycetidae</taxon>
        <taxon>Pleosporales</taxon>
        <taxon>Lindgomycetaceae</taxon>
        <taxon>Clohesyomyces</taxon>
    </lineage>
</organism>
<accession>A0A1Y1Z5V8</accession>
<sequence>MVSPSGESAKGEGFRRHNNTKKYSSLYPTKERRFGLPDMDTSATKMKETLSIIPQFDGPRDGRPELTSAFFRNQPERQSERQPLPHIAATAQHNAAPSVATDLLPFCVTGMQLNSEEVIGLSDIAGSLKEVVLLALGASVDSDTRSTIEKAVGSDAAERVILFWGEEWVAE</sequence>
<evidence type="ECO:0000256" key="1">
    <source>
        <dbReference type="SAM" id="MobiDB-lite"/>
    </source>
</evidence>